<feature type="compositionally biased region" description="Basic and acidic residues" evidence="11">
    <location>
        <begin position="1"/>
        <end position="13"/>
    </location>
</feature>
<feature type="compositionally biased region" description="Polar residues" evidence="11">
    <location>
        <begin position="575"/>
        <end position="584"/>
    </location>
</feature>
<keyword evidence="8 10" id="KW-0238">DNA-binding</keyword>
<dbReference type="Pfam" id="PF01426">
    <property type="entry name" value="BAH"/>
    <property type="match status" value="1"/>
</dbReference>
<evidence type="ECO:0000256" key="7">
    <source>
        <dbReference type="ARBA" id="ARBA00022842"/>
    </source>
</evidence>
<dbReference type="OrthoDB" id="1926878at2759"/>
<dbReference type="Pfam" id="PF00004">
    <property type="entry name" value="AAA"/>
    <property type="match status" value="1"/>
</dbReference>
<feature type="region of interest" description="Disordered" evidence="11">
    <location>
        <begin position="530"/>
        <end position="584"/>
    </location>
</feature>
<dbReference type="Pfam" id="PF17872">
    <property type="entry name" value="AAA_lid_10"/>
    <property type="match status" value="1"/>
</dbReference>
<feature type="region of interest" description="Disordered" evidence="11">
    <location>
        <begin position="53"/>
        <end position="86"/>
    </location>
</feature>
<dbReference type="PROSITE" id="PS51038">
    <property type="entry name" value="BAH"/>
    <property type="match status" value="1"/>
</dbReference>
<evidence type="ECO:0000256" key="8">
    <source>
        <dbReference type="ARBA" id="ARBA00023125"/>
    </source>
</evidence>
<dbReference type="InterPro" id="IPR003593">
    <property type="entry name" value="AAA+_ATPase"/>
</dbReference>
<dbReference type="FunFam" id="3.40.50.300:FF:000199">
    <property type="entry name" value="Origin recognition complex subunit 1"/>
    <property type="match status" value="1"/>
</dbReference>
<evidence type="ECO:0000256" key="1">
    <source>
        <dbReference type="ARBA" id="ARBA00004123"/>
    </source>
</evidence>
<dbReference type="SUPFAM" id="SSF46785">
    <property type="entry name" value="Winged helix' DNA-binding domain"/>
    <property type="match status" value="1"/>
</dbReference>
<dbReference type="InterPro" id="IPR027417">
    <property type="entry name" value="P-loop_NTPase"/>
</dbReference>
<dbReference type="RefSeq" id="XP_001264697.1">
    <property type="nucleotide sequence ID" value="XM_001264696.1"/>
</dbReference>
<comment type="similarity">
    <text evidence="2 10">Belongs to the ORC1 family.</text>
</comment>
<feature type="region of interest" description="Disordered" evidence="11">
    <location>
        <begin position="1"/>
        <end position="23"/>
    </location>
</feature>
<dbReference type="InterPro" id="IPR003959">
    <property type="entry name" value="ATPase_AAA_core"/>
</dbReference>
<keyword evidence="5 10" id="KW-0547">Nucleotide-binding</keyword>
<gene>
    <name evidence="13" type="ORF">NFIA_014920</name>
</gene>
<dbReference type="Gene3D" id="1.10.8.60">
    <property type="match status" value="1"/>
</dbReference>
<keyword evidence="4" id="KW-0479">Metal-binding</keyword>
<dbReference type="CDD" id="cd00009">
    <property type="entry name" value="AAA"/>
    <property type="match status" value="1"/>
</dbReference>
<evidence type="ECO:0000256" key="9">
    <source>
        <dbReference type="ARBA" id="ARBA00023242"/>
    </source>
</evidence>
<comment type="subunit">
    <text evidence="10">ORC is composed of six subunits.</text>
</comment>
<dbReference type="eggNOG" id="KOG1514">
    <property type="taxonomic scope" value="Eukaryota"/>
</dbReference>
<dbReference type="InterPro" id="IPR043151">
    <property type="entry name" value="BAH_sf"/>
</dbReference>
<keyword evidence="7" id="KW-0460">Magnesium</keyword>
<feature type="compositionally biased region" description="Acidic residues" evidence="11">
    <location>
        <begin position="538"/>
        <end position="548"/>
    </location>
</feature>
<evidence type="ECO:0000256" key="11">
    <source>
        <dbReference type="SAM" id="MobiDB-lite"/>
    </source>
</evidence>
<dbReference type="GeneID" id="4591431"/>
<keyword evidence="9 10" id="KW-0539">Nucleus</keyword>
<accession>A1D307</accession>
<keyword evidence="6 10" id="KW-0067">ATP-binding</keyword>
<dbReference type="HOGENOM" id="CLU_012774_1_1_1"/>
<evidence type="ECO:0000256" key="6">
    <source>
        <dbReference type="ARBA" id="ARBA00022840"/>
    </source>
</evidence>
<dbReference type="SUPFAM" id="SSF52540">
    <property type="entry name" value="P-loop containing nucleoside triphosphate hydrolases"/>
    <property type="match status" value="1"/>
</dbReference>
<dbReference type="FunFam" id="1.10.8.60:FF:000123">
    <property type="entry name" value="Origin recognition complex subunit 1"/>
    <property type="match status" value="1"/>
</dbReference>
<organism evidence="13 14">
    <name type="scientific">Neosartorya fischeri (strain ATCC 1020 / DSM 3700 / CBS 544.65 / FGSC A1164 / JCM 1740 / NRRL 181 / WB 181)</name>
    <name type="common">Aspergillus fischerianus</name>
    <dbReference type="NCBI Taxonomy" id="331117"/>
    <lineage>
        <taxon>Eukaryota</taxon>
        <taxon>Fungi</taxon>
        <taxon>Dikarya</taxon>
        <taxon>Ascomycota</taxon>
        <taxon>Pezizomycotina</taxon>
        <taxon>Eurotiomycetes</taxon>
        <taxon>Eurotiomycetidae</taxon>
        <taxon>Eurotiales</taxon>
        <taxon>Aspergillaceae</taxon>
        <taxon>Aspergillus</taxon>
        <taxon>Aspergillus subgen. Fumigati</taxon>
    </lineage>
</organism>
<dbReference type="GO" id="GO:0016887">
    <property type="term" value="F:ATP hydrolysis activity"/>
    <property type="evidence" value="ECO:0007669"/>
    <property type="project" value="InterPro"/>
</dbReference>
<dbReference type="Gene3D" id="3.40.50.300">
    <property type="entry name" value="P-loop containing nucleotide triphosphate hydrolases"/>
    <property type="match status" value="1"/>
</dbReference>
<evidence type="ECO:0000313" key="13">
    <source>
        <dbReference type="EMBL" id="EAW22800.1"/>
    </source>
</evidence>
<dbReference type="Proteomes" id="UP000006702">
    <property type="component" value="Unassembled WGS sequence"/>
</dbReference>
<dbReference type="EMBL" id="DS027688">
    <property type="protein sequence ID" value="EAW22800.1"/>
    <property type="molecule type" value="Genomic_DNA"/>
</dbReference>
<comment type="subcellular location">
    <subcellularLocation>
        <location evidence="1 10">Nucleus</location>
    </subcellularLocation>
</comment>
<feature type="domain" description="BAH" evidence="12">
    <location>
        <begin position="99"/>
        <end position="234"/>
    </location>
</feature>
<keyword evidence="3 10" id="KW-0235">DNA replication</keyword>
<dbReference type="PANTHER" id="PTHR10763:SF23">
    <property type="entry name" value="ORIGIN RECOGNITION COMPLEX SUBUNIT 1"/>
    <property type="match status" value="1"/>
</dbReference>
<dbReference type="GO" id="GO:0003682">
    <property type="term" value="F:chromatin binding"/>
    <property type="evidence" value="ECO:0007669"/>
    <property type="project" value="InterPro"/>
</dbReference>
<evidence type="ECO:0000259" key="12">
    <source>
        <dbReference type="PROSITE" id="PS51038"/>
    </source>
</evidence>
<dbReference type="PANTHER" id="PTHR10763">
    <property type="entry name" value="CELL DIVISION CONTROL PROTEIN 6-RELATED"/>
    <property type="match status" value="1"/>
</dbReference>
<dbReference type="STRING" id="331117.A1D307"/>
<protein>
    <recommendedName>
        <fullName evidence="10">Origin recognition complex subunit 1</fullName>
    </recommendedName>
</protein>
<dbReference type="InterPro" id="IPR001025">
    <property type="entry name" value="BAH_dom"/>
</dbReference>
<feature type="compositionally biased region" description="Basic residues" evidence="11">
    <location>
        <begin position="76"/>
        <end position="86"/>
    </location>
</feature>
<dbReference type="InterPro" id="IPR050311">
    <property type="entry name" value="ORC1/CDC6"/>
</dbReference>
<evidence type="ECO:0000256" key="2">
    <source>
        <dbReference type="ARBA" id="ARBA00008398"/>
    </source>
</evidence>
<dbReference type="AlphaFoldDB" id="A1D307"/>
<name>A1D307_NEOFI</name>
<dbReference type="SMART" id="SM00382">
    <property type="entry name" value="AAA"/>
    <property type="match status" value="1"/>
</dbReference>
<dbReference type="GO" id="GO:0005664">
    <property type="term" value="C:nuclear origin of replication recognition complex"/>
    <property type="evidence" value="ECO:0007669"/>
    <property type="project" value="EnsemblFungi"/>
</dbReference>
<dbReference type="GO" id="GO:0000785">
    <property type="term" value="C:chromatin"/>
    <property type="evidence" value="ECO:0007669"/>
    <property type="project" value="EnsemblFungi"/>
</dbReference>
<dbReference type="OMA" id="YEDHPWE"/>
<dbReference type="InterPro" id="IPR048867">
    <property type="entry name" value="WHD_ORC1"/>
</dbReference>
<evidence type="ECO:0000256" key="3">
    <source>
        <dbReference type="ARBA" id="ARBA00022705"/>
    </source>
</evidence>
<dbReference type="GO" id="GO:0005524">
    <property type="term" value="F:ATP binding"/>
    <property type="evidence" value="ECO:0007669"/>
    <property type="project" value="UniProtKB-KW"/>
</dbReference>
<dbReference type="InterPro" id="IPR041083">
    <property type="entry name" value="AAA_lid_10"/>
</dbReference>
<keyword evidence="14" id="KW-1185">Reference proteome</keyword>
<proteinExistence type="inferred from homology"/>
<dbReference type="Gene3D" id="2.30.30.490">
    <property type="match status" value="1"/>
</dbReference>
<evidence type="ECO:0000256" key="10">
    <source>
        <dbReference type="RuleBase" id="RU365058"/>
    </source>
</evidence>
<dbReference type="VEuPathDB" id="FungiDB:NFIA_014920"/>
<dbReference type="GO" id="GO:0006270">
    <property type="term" value="P:DNA replication initiation"/>
    <property type="evidence" value="ECO:0007669"/>
    <property type="project" value="TreeGrafter"/>
</dbReference>
<feature type="region of interest" description="Disordered" evidence="11">
    <location>
        <begin position="276"/>
        <end position="309"/>
    </location>
</feature>
<dbReference type="GO" id="GO:0003688">
    <property type="term" value="F:DNA replication origin binding"/>
    <property type="evidence" value="ECO:0007669"/>
    <property type="project" value="EnsemblFungi"/>
</dbReference>
<sequence length="743" mass="82069">MAVASVDERESTPSRRRSARQRAQLWMTKGGLVRDDSDDELGDEDLPWHWIYDAEEEDTENKETTPATDEAEIKSARRRAARPSAKRRRNIIGARMGSFECRLGQVVLLKSPEPGKDWVGIITEFLEEEDEEAEDGVVKSVNIMWFASPDEFMSTKNKRRADALPNEQYLTADFNVNPITSINGKATVMSKDAFFAKYPNGTPPKGKEELAEFNKCIICRRGVNQLQGRYTDEFIWEDVYREDKIHDLITMVKDGLKAAKKRKQVDDDYIYTKEDDDFAPSTPRKRQKVASNATPQSRRKKALTTPSHKSAAIMEGTGTCIYISGTPGTGKTATVREVVAQLNAAVLAEEMDDFIFVEINGMKVTDPHQSYSLLWEALKGDRVSPSHALDLLEREFSHPSPRRVSCVVLMDELDQLVTKNQSVMYNFFNWPALRHSRLIVLAVANTMDLPERTLSNKISSRLGLTRITFPGYKHTDLMEIISTRLANVPGNIVDADAIQFASRKVAAVSGDARRALDICRRAVEIAEQSSEAAKIEDMDAEQNGDDTESLPPTPSKTPARRQKSTSKHTVKLESPQKNAAQKQTAGRVTIATIKQAIQEATSTPLQQSLRSLPLSAKLFLAALLARVKRTGITESTFGDVIDEAKRIADAAVAVASTGIRDFLLTGNNGARVRALGFAAMELMNSGVLALENGAGVKGPLGGSVISSRGDRSGKVRLRVAPEDVRAAFREDIEAKGLGLGMDQ</sequence>
<dbReference type="KEGG" id="nfi:NFIA_014920"/>
<dbReference type="Pfam" id="PF21312">
    <property type="entry name" value="WHD_ORC1"/>
    <property type="match status" value="1"/>
</dbReference>
<dbReference type="GO" id="GO:0033314">
    <property type="term" value="P:mitotic DNA replication checkpoint signaling"/>
    <property type="evidence" value="ECO:0007669"/>
    <property type="project" value="EnsemblFungi"/>
</dbReference>
<dbReference type="GO" id="GO:0033260">
    <property type="term" value="P:nuclear DNA replication"/>
    <property type="evidence" value="ECO:0007669"/>
    <property type="project" value="EnsemblFungi"/>
</dbReference>
<evidence type="ECO:0000256" key="5">
    <source>
        <dbReference type="ARBA" id="ARBA00022741"/>
    </source>
</evidence>
<dbReference type="FunFam" id="2.30.30.490:FF:000024">
    <property type="entry name" value="Origin recognition complex subunit 1"/>
    <property type="match status" value="1"/>
</dbReference>
<feature type="compositionally biased region" description="Basic residues" evidence="11">
    <location>
        <begin position="558"/>
        <end position="569"/>
    </location>
</feature>
<dbReference type="InterPro" id="IPR036390">
    <property type="entry name" value="WH_DNA-bd_sf"/>
</dbReference>
<reference evidence="14" key="1">
    <citation type="journal article" date="2008" name="PLoS Genet.">
        <title>Genomic islands in the pathogenic filamentous fungus Aspergillus fumigatus.</title>
        <authorList>
            <person name="Fedorova N.D."/>
            <person name="Khaldi N."/>
            <person name="Joardar V.S."/>
            <person name="Maiti R."/>
            <person name="Amedeo P."/>
            <person name="Anderson M.J."/>
            <person name="Crabtree J."/>
            <person name="Silva J.C."/>
            <person name="Badger J.H."/>
            <person name="Albarraq A."/>
            <person name="Angiuoli S."/>
            <person name="Bussey H."/>
            <person name="Bowyer P."/>
            <person name="Cotty P.J."/>
            <person name="Dyer P.S."/>
            <person name="Egan A."/>
            <person name="Galens K."/>
            <person name="Fraser-Liggett C.M."/>
            <person name="Haas B.J."/>
            <person name="Inman J.M."/>
            <person name="Kent R."/>
            <person name="Lemieux S."/>
            <person name="Malavazi I."/>
            <person name="Orvis J."/>
            <person name="Roemer T."/>
            <person name="Ronning C.M."/>
            <person name="Sundaram J.P."/>
            <person name="Sutton G."/>
            <person name="Turner G."/>
            <person name="Venter J.C."/>
            <person name="White O.R."/>
            <person name="Whitty B.R."/>
            <person name="Youngman P."/>
            <person name="Wolfe K.H."/>
            <person name="Goldman G.H."/>
            <person name="Wortman J.R."/>
            <person name="Jiang B."/>
            <person name="Denning D.W."/>
            <person name="Nierman W.C."/>
        </authorList>
    </citation>
    <scope>NUCLEOTIDE SEQUENCE [LARGE SCALE GENOMIC DNA]</scope>
    <source>
        <strain evidence="14">ATCC 1020 / DSM 3700 / CBS 544.65 / FGSC A1164 / JCM 1740 / NRRL 181 / WB 181</strain>
    </source>
</reference>
<evidence type="ECO:0000256" key="4">
    <source>
        <dbReference type="ARBA" id="ARBA00022723"/>
    </source>
</evidence>
<evidence type="ECO:0000313" key="14">
    <source>
        <dbReference type="Proteomes" id="UP000006702"/>
    </source>
</evidence>
<dbReference type="GO" id="GO:0046872">
    <property type="term" value="F:metal ion binding"/>
    <property type="evidence" value="ECO:0007669"/>
    <property type="project" value="UniProtKB-KW"/>
</dbReference>
<comment type="function">
    <text evidence="10">Component of the origin recognition complex (ORC) that binds origins of replication. DNA-binding is ATP-dependent, however specific DNA sequences that define origins of replication have not been identified so far. ORC is required to assemble the pre-replication complex necessary to initiate DNA replication.</text>
</comment>